<evidence type="ECO:0000313" key="5">
    <source>
        <dbReference type="EMBL" id="EDQ04453.1"/>
    </source>
</evidence>
<dbReference type="InterPro" id="IPR016163">
    <property type="entry name" value="Ald_DH_C"/>
</dbReference>
<dbReference type="InterPro" id="IPR016160">
    <property type="entry name" value="Ald_DH_CS_CYS"/>
</dbReference>
<dbReference type="SUPFAM" id="SSF53720">
    <property type="entry name" value="ALDH-like"/>
    <property type="match status" value="1"/>
</dbReference>
<accession>A0ABM9X4X8</accession>
<keyword evidence="1 3" id="KW-0560">Oxidoreductase</keyword>
<keyword evidence="6" id="KW-1185">Reference proteome</keyword>
<gene>
    <name evidence="5" type="ORF">OIHEL45_16029</name>
</gene>
<name>A0ABM9X4X8_9RHOB</name>
<feature type="active site" evidence="2">
    <location>
        <position position="255"/>
    </location>
</feature>
<reference evidence="5 6" key="1">
    <citation type="submission" date="2007-11" db="EMBL/GenBank/DDBJ databases">
        <authorList>
            <person name="Wagner-Dobler I."/>
            <person name="Ferriera S."/>
            <person name="Johnson J."/>
            <person name="Kravitz S."/>
            <person name="Beeson K."/>
            <person name="Sutton G."/>
            <person name="Rogers Y.-H."/>
            <person name="Friedman R."/>
            <person name="Frazier M."/>
            <person name="Venter J.C."/>
        </authorList>
    </citation>
    <scope>NUCLEOTIDE SEQUENCE [LARGE SCALE GENOMIC DNA]</scope>
    <source>
        <strain evidence="5 6">HEL-45</strain>
    </source>
</reference>
<dbReference type="InterPro" id="IPR016162">
    <property type="entry name" value="Ald_DH_N"/>
</dbReference>
<sequence length="477" mass="50221">MTEDIMKDTIDSIGLIAGGTRIETGARFPVANPGTGGQAGTAPDAGQAELDRAVAAAKAAFPSWSATSDEERAAACNAVADTLEAHAEELAQLITAEQGKPLGGIGSQWEMGGAVAWARYTASLSLPMEVLQNTPEGRVEMYRKPLGVVGSITPWNFPVLIAVWHILPALRSGNTVVSKPSPMTPLASLRMIELMNEVLPAGVVNSVSAADGAFNMGAAMSAHEDIAKIVFTGSCGTGQKVMQSSAETMKRLTLEMGGNDAGIVLPDADPQAIAEGLFWGAFINNGQTCAAMKRLYVHDDIHDAVCDALVAYARNIKVGEGTQEDSVLGPVQNQMQFDKLSRLVAQAKERGQVLLGGEPGEGLFYPPTIIAGMRADDPLVYEEQFGPALPIIRYSDLDDALAQANALDVGLGGSVWSSDKAAAKEVAKRMECGSVWINSHGMIQPNAPFGGVKKSGFGVEFGEEGLKEYTDIQVIFA</sequence>
<evidence type="ECO:0000313" key="6">
    <source>
        <dbReference type="Proteomes" id="UP000003257"/>
    </source>
</evidence>
<organism evidence="5 6">
    <name type="scientific">Sulfitobacter indolifex HEL-45</name>
    <dbReference type="NCBI Taxonomy" id="391624"/>
    <lineage>
        <taxon>Bacteria</taxon>
        <taxon>Pseudomonadati</taxon>
        <taxon>Pseudomonadota</taxon>
        <taxon>Alphaproteobacteria</taxon>
        <taxon>Rhodobacterales</taxon>
        <taxon>Roseobacteraceae</taxon>
        <taxon>Sulfitobacter</taxon>
    </lineage>
</organism>
<evidence type="ECO:0000259" key="4">
    <source>
        <dbReference type="Pfam" id="PF00171"/>
    </source>
</evidence>
<dbReference type="PROSITE" id="PS00070">
    <property type="entry name" value="ALDEHYDE_DEHYDR_CYS"/>
    <property type="match status" value="1"/>
</dbReference>
<dbReference type="InterPro" id="IPR016161">
    <property type="entry name" value="Ald_DH/histidinol_DH"/>
</dbReference>
<dbReference type="Gene3D" id="3.40.605.10">
    <property type="entry name" value="Aldehyde Dehydrogenase, Chain A, domain 1"/>
    <property type="match status" value="1"/>
</dbReference>
<comment type="similarity">
    <text evidence="3">Belongs to the aldehyde dehydrogenase family.</text>
</comment>
<dbReference type="Proteomes" id="UP000003257">
    <property type="component" value="Unassembled WGS sequence"/>
</dbReference>
<dbReference type="PANTHER" id="PTHR11699">
    <property type="entry name" value="ALDEHYDE DEHYDROGENASE-RELATED"/>
    <property type="match status" value="1"/>
</dbReference>
<feature type="domain" description="Aldehyde dehydrogenase" evidence="4">
    <location>
        <begin position="26"/>
        <end position="474"/>
    </location>
</feature>
<dbReference type="PROSITE" id="PS00687">
    <property type="entry name" value="ALDEHYDE_DEHYDR_GLU"/>
    <property type="match status" value="1"/>
</dbReference>
<dbReference type="Gene3D" id="3.40.309.10">
    <property type="entry name" value="Aldehyde Dehydrogenase, Chain A, domain 2"/>
    <property type="match status" value="1"/>
</dbReference>
<dbReference type="InterPro" id="IPR015590">
    <property type="entry name" value="Aldehyde_DH_dom"/>
</dbReference>
<dbReference type="InterPro" id="IPR044086">
    <property type="entry name" value="LUC3-like"/>
</dbReference>
<evidence type="ECO:0000256" key="2">
    <source>
        <dbReference type="PROSITE-ProRule" id="PRU10007"/>
    </source>
</evidence>
<protein>
    <submittedName>
        <fullName evidence="5">Aldehyde dehydrogenase family protein</fullName>
    </submittedName>
</protein>
<evidence type="ECO:0000256" key="3">
    <source>
        <dbReference type="RuleBase" id="RU003345"/>
    </source>
</evidence>
<dbReference type="InterPro" id="IPR029510">
    <property type="entry name" value="Ald_DH_CS_GLU"/>
</dbReference>
<evidence type="ECO:0000256" key="1">
    <source>
        <dbReference type="ARBA" id="ARBA00023002"/>
    </source>
</evidence>
<dbReference type="CDD" id="cd07106">
    <property type="entry name" value="ALDH_AldA-AAD23400"/>
    <property type="match status" value="1"/>
</dbReference>
<dbReference type="EMBL" id="ABID01000004">
    <property type="protein sequence ID" value="EDQ04453.1"/>
    <property type="molecule type" value="Genomic_DNA"/>
</dbReference>
<dbReference type="Pfam" id="PF00171">
    <property type="entry name" value="Aldedh"/>
    <property type="match status" value="1"/>
</dbReference>
<proteinExistence type="inferred from homology"/>
<comment type="caution">
    <text evidence="5">The sequence shown here is derived from an EMBL/GenBank/DDBJ whole genome shotgun (WGS) entry which is preliminary data.</text>
</comment>